<protein>
    <submittedName>
        <fullName evidence="2">NAD(P)H-binding protein</fullName>
    </submittedName>
</protein>
<reference evidence="2" key="1">
    <citation type="submission" date="2022-08" db="EMBL/GenBank/DDBJ databases">
        <title>Genome sequencing of Nocardioides sp. STR2.</title>
        <authorList>
            <person name="So Y."/>
        </authorList>
    </citation>
    <scope>NUCLEOTIDE SEQUENCE</scope>
    <source>
        <strain evidence="2">STR2</strain>
    </source>
</reference>
<comment type="caution">
    <text evidence="2">The sequence shown here is derived from an EMBL/GenBank/DDBJ whole genome shotgun (WGS) entry which is preliminary data.</text>
</comment>
<evidence type="ECO:0000259" key="1">
    <source>
        <dbReference type="Pfam" id="PF05368"/>
    </source>
</evidence>
<dbReference type="InterPro" id="IPR036291">
    <property type="entry name" value="NAD(P)-bd_dom_sf"/>
</dbReference>
<dbReference type="Pfam" id="PF05368">
    <property type="entry name" value="NmrA"/>
    <property type="match status" value="1"/>
</dbReference>
<dbReference type="Proteomes" id="UP001074726">
    <property type="component" value="Unassembled WGS sequence"/>
</dbReference>
<dbReference type="EMBL" id="JAPPUX010000001">
    <property type="protein sequence ID" value="MCY4724683.1"/>
    <property type="molecule type" value="Genomic_DNA"/>
</dbReference>
<dbReference type="Gene3D" id="3.40.50.720">
    <property type="entry name" value="NAD(P)-binding Rossmann-like Domain"/>
    <property type="match status" value="1"/>
</dbReference>
<dbReference type="Gene3D" id="3.90.25.10">
    <property type="entry name" value="UDP-galactose 4-epimerase, domain 1"/>
    <property type="match status" value="1"/>
</dbReference>
<organism evidence="2 3">
    <name type="scientific">Nocardioides pini</name>
    <dbReference type="NCBI Taxonomy" id="2975053"/>
    <lineage>
        <taxon>Bacteria</taxon>
        <taxon>Bacillati</taxon>
        <taxon>Actinomycetota</taxon>
        <taxon>Actinomycetes</taxon>
        <taxon>Propionibacteriales</taxon>
        <taxon>Nocardioidaceae</taxon>
        <taxon>Nocardioides</taxon>
    </lineage>
</organism>
<keyword evidence="3" id="KW-1185">Reference proteome</keyword>
<proteinExistence type="predicted"/>
<accession>A0ABT4C6U7</accession>
<gene>
    <name evidence="2" type="ORF">NYO98_00215</name>
</gene>
<evidence type="ECO:0000313" key="2">
    <source>
        <dbReference type="EMBL" id="MCY4724683.1"/>
    </source>
</evidence>
<dbReference type="InterPro" id="IPR008030">
    <property type="entry name" value="NmrA-like"/>
</dbReference>
<name>A0ABT4C6U7_9ACTN</name>
<feature type="domain" description="NmrA-like" evidence="1">
    <location>
        <begin position="2"/>
        <end position="243"/>
    </location>
</feature>
<dbReference type="PANTHER" id="PTHR43162">
    <property type="match status" value="1"/>
</dbReference>
<dbReference type="SUPFAM" id="SSF51735">
    <property type="entry name" value="NAD(P)-binding Rossmann-fold domains"/>
    <property type="match status" value="1"/>
</dbReference>
<sequence>MTILVTGATGTIGSRLLDLLSDEGVRPRALVRDPDRAAGVVRDRADLVQGDLAEPASVRAALAGVDRVFLVSANGPDQVHHEQAVIDAASAVGLDRLVKVSASGAHPEASNAFWRAHSEVEAYLAATGVPSVLLRPTFLMSNLLAASTPIRERGLLLAPAGHARIAMIDPGDVALIAARALQDSDFEPGVLELTGPAAVTHHEVAAALTAATGRHVSYVDVTPQDAVAGLVSAGVPEAGAREVVRVYDSLRRGDQSVPTHSVASVTGRAATPLAEFVAAHASAFTERVAG</sequence>
<evidence type="ECO:0000313" key="3">
    <source>
        <dbReference type="Proteomes" id="UP001074726"/>
    </source>
</evidence>
<dbReference type="InterPro" id="IPR051604">
    <property type="entry name" value="Ergot_Alk_Oxidoreductase"/>
</dbReference>
<dbReference type="PANTHER" id="PTHR43162:SF1">
    <property type="entry name" value="PRESTALK A DIFFERENTIATION PROTEIN A"/>
    <property type="match status" value="1"/>
</dbReference>
<dbReference type="RefSeq" id="WP_268109500.1">
    <property type="nucleotide sequence ID" value="NZ_JAPPUX010000001.1"/>
</dbReference>